<dbReference type="AlphaFoldDB" id="A0A977KBW9"/>
<dbReference type="Proteomes" id="UP001063698">
    <property type="component" value="Chromosome"/>
</dbReference>
<dbReference type="KEGG" id="ipc:IPA_08195"/>
<evidence type="ECO:0000313" key="1">
    <source>
        <dbReference type="EMBL" id="UXD22782.1"/>
    </source>
</evidence>
<organism evidence="1 2">
    <name type="scientific">Ignicoccus pacificus DSM 13166</name>
    <dbReference type="NCBI Taxonomy" id="940294"/>
    <lineage>
        <taxon>Archaea</taxon>
        <taxon>Thermoproteota</taxon>
        <taxon>Thermoprotei</taxon>
        <taxon>Desulfurococcales</taxon>
        <taxon>Desulfurococcaceae</taxon>
        <taxon>Ignicoccus</taxon>
    </lineage>
</organism>
<dbReference type="EMBL" id="CP006868">
    <property type="protein sequence ID" value="UXD22782.1"/>
    <property type="molecule type" value="Genomic_DNA"/>
</dbReference>
<gene>
    <name evidence="1" type="ORF">IPA_08195</name>
</gene>
<keyword evidence="2" id="KW-1185">Reference proteome</keyword>
<reference evidence="1" key="1">
    <citation type="submission" date="2013-11" db="EMBL/GenBank/DDBJ databases">
        <title>Comparative genomics of Ignicoccus.</title>
        <authorList>
            <person name="Podar M."/>
        </authorList>
    </citation>
    <scope>NUCLEOTIDE SEQUENCE</scope>
    <source>
        <strain evidence="1">DSM 13166</strain>
    </source>
</reference>
<name>A0A977KBW9_9CREN</name>
<proteinExistence type="predicted"/>
<sequence length="32" mass="3727">MPFDASIFVFMKADKDMSGFLPEVWKGKFEID</sequence>
<accession>A0A977KBW9</accession>
<evidence type="ECO:0000313" key="2">
    <source>
        <dbReference type="Proteomes" id="UP001063698"/>
    </source>
</evidence>
<protein>
    <submittedName>
        <fullName evidence="1">Uncharacterized protein</fullName>
    </submittedName>
</protein>